<evidence type="ECO:0000313" key="2">
    <source>
        <dbReference type="EMBL" id="MCE8026750.1"/>
    </source>
</evidence>
<feature type="region of interest" description="Disordered" evidence="1">
    <location>
        <begin position="1"/>
        <end position="122"/>
    </location>
</feature>
<evidence type="ECO:0000313" key="3">
    <source>
        <dbReference type="Proteomes" id="UP001320272"/>
    </source>
</evidence>
<dbReference type="RefSeq" id="WP_010626431.1">
    <property type="nucleotide sequence ID" value="NZ_JABFTV010000015.1"/>
</dbReference>
<gene>
    <name evidence="2" type="ORF">HOP59_21710</name>
</gene>
<feature type="compositionally biased region" description="Basic and acidic residues" evidence="1">
    <location>
        <begin position="17"/>
        <end position="47"/>
    </location>
</feature>
<feature type="compositionally biased region" description="Basic and acidic residues" evidence="1">
    <location>
        <begin position="98"/>
        <end position="116"/>
    </location>
</feature>
<keyword evidence="3" id="KW-1185">Reference proteome</keyword>
<name>A0ABS9AXW5_9GAMM</name>
<dbReference type="Proteomes" id="UP001320272">
    <property type="component" value="Unassembled WGS sequence"/>
</dbReference>
<comment type="caution">
    <text evidence="2">The sequence shown here is derived from an EMBL/GenBank/DDBJ whole genome shotgun (WGS) entry which is preliminary data.</text>
</comment>
<sequence length="122" mass="13684">MERSRQERNGGQSTQMSEKERESLREGARRLTERDAPADHKPDEHSPNDSAGHKGGRSPAQDDVYRPDANVDDQKHSGKKPGIDTRRETTPVGGTQVVRDKTSHKENIDDQAERARSSRRNG</sequence>
<proteinExistence type="predicted"/>
<accession>A0ABS9AXW5</accession>
<protein>
    <submittedName>
        <fullName evidence="2">Uncharacterized protein</fullName>
    </submittedName>
</protein>
<dbReference type="EMBL" id="JABFTV010000015">
    <property type="protein sequence ID" value="MCE8026750.1"/>
    <property type="molecule type" value="Genomic_DNA"/>
</dbReference>
<feature type="compositionally biased region" description="Basic and acidic residues" evidence="1">
    <location>
        <begin position="72"/>
        <end position="89"/>
    </location>
</feature>
<organism evidence="2 3">
    <name type="scientific">Billgrantia aerodenitrificans</name>
    <dbReference type="NCBI Taxonomy" id="2733483"/>
    <lineage>
        <taxon>Bacteria</taxon>
        <taxon>Pseudomonadati</taxon>
        <taxon>Pseudomonadota</taxon>
        <taxon>Gammaproteobacteria</taxon>
        <taxon>Oceanospirillales</taxon>
        <taxon>Halomonadaceae</taxon>
        <taxon>Billgrantia</taxon>
    </lineage>
</organism>
<evidence type="ECO:0000256" key="1">
    <source>
        <dbReference type="SAM" id="MobiDB-lite"/>
    </source>
</evidence>
<reference evidence="2 3" key="1">
    <citation type="journal article" date="2021" name="Front. Microbiol.">
        <title>Aerobic Denitrification and Heterotrophic Sulfur Oxidation in the Genus Halomonas Revealed by Six Novel Species Characterizations and Genome-Based Analysis.</title>
        <authorList>
            <person name="Wang L."/>
            <person name="Shao Z."/>
        </authorList>
    </citation>
    <scope>NUCLEOTIDE SEQUENCE [LARGE SCALE GENOMIC DNA]</scope>
    <source>
        <strain evidence="2 3">MCCC 1A11058</strain>
    </source>
</reference>